<dbReference type="AlphaFoldDB" id="Q0CR83"/>
<dbReference type="SUPFAM" id="SSF54427">
    <property type="entry name" value="NTF2-like"/>
    <property type="match status" value="1"/>
</dbReference>
<dbReference type="HOGENOM" id="CLU_066755_0_0_1"/>
<dbReference type="InterPro" id="IPR032710">
    <property type="entry name" value="NTF2-like_dom_sf"/>
</dbReference>
<proteinExistence type="predicted"/>
<accession>Q0CR83</accession>
<reference evidence="2" key="1">
    <citation type="submission" date="2005-09" db="EMBL/GenBank/DDBJ databases">
        <title>Annotation of the Aspergillus terreus NIH2624 genome.</title>
        <authorList>
            <person name="Birren B.W."/>
            <person name="Lander E.S."/>
            <person name="Galagan J.E."/>
            <person name="Nusbaum C."/>
            <person name="Devon K."/>
            <person name="Henn M."/>
            <person name="Ma L.-J."/>
            <person name="Jaffe D.B."/>
            <person name="Butler J."/>
            <person name="Alvarez P."/>
            <person name="Gnerre S."/>
            <person name="Grabherr M."/>
            <person name="Kleber M."/>
            <person name="Mauceli E.W."/>
            <person name="Brockman W."/>
            <person name="Rounsley S."/>
            <person name="Young S.K."/>
            <person name="LaButti K."/>
            <person name="Pushparaj V."/>
            <person name="DeCaprio D."/>
            <person name="Crawford M."/>
            <person name="Koehrsen M."/>
            <person name="Engels R."/>
            <person name="Montgomery P."/>
            <person name="Pearson M."/>
            <person name="Howarth C."/>
            <person name="Larson L."/>
            <person name="Luoma S."/>
            <person name="White J."/>
            <person name="Alvarado L."/>
            <person name="Kodira C.D."/>
            <person name="Zeng Q."/>
            <person name="Oleary S."/>
            <person name="Yandava C."/>
            <person name="Denning D.W."/>
            <person name="Nierman W.C."/>
            <person name="Milne T."/>
            <person name="Madden K."/>
        </authorList>
    </citation>
    <scope>NUCLEOTIDE SEQUENCE [LARGE SCALE GENOMIC DNA]</scope>
    <source>
        <strain evidence="2">NIH 2624 / FGSC A1156</strain>
    </source>
</reference>
<dbReference type="VEuPathDB" id="FungiDB:ATEG_03801"/>
<evidence type="ECO:0000313" key="1">
    <source>
        <dbReference type="EMBL" id="EAU35603.1"/>
    </source>
</evidence>
<organism evidence="1 2">
    <name type="scientific">Aspergillus terreus (strain NIH 2624 / FGSC A1156)</name>
    <dbReference type="NCBI Taxonomy" id="341663"/>
    <lineage>
        <taxon>Eukaryota</taxon>
        <taxon>Fungi</taxon>
        <taxon>Dikarya</taxon>
        <taxon>Ascomycota</taxon>
        <taxon>Pezizomycotina</taxon>
        <taxon>Eurotiomycetes</taxon>
        <taxon>Eurotiomycetidae</taxon>
        <taxon>Eurotiales</taxon>
        <taxon>Aspergillaceae</taxon>
        <taxon>Aspergillus</taxon>
        <taxon>Aspergillus subgen. Circumdati</taxon>
    </lineage>
</organism>
<evidence type="ECO:0000313" key="2">
    <source>
        <dbReference type="Proteomes" id="UP000007963"/>
    </source>
</evidence>
<dbReference type="Proteomes" id="UP000007963">
    <property type="component" value="Unassembled WGS sequence"/>
</dbReference>
<dbReference type="Gene3D" id="3.10.450.50">
    <property type="match status" value="1"/>
</dbReference>
<evidence type="ECO:0008006" key="3">
    <source>
        <dbReference type="Google" id="ProtNLM"/>
    </source>
</evidence>
<dbReference type="eggNOG" id="ENOG502QUA2">
    <property type="taxonomic scope" value="Eukaryota"/>
</dbReference>
<dbReference type="OMA" id="KAFKRMM"/>
<dbReference type="InterPro" id="IPR053218">
    <property type="entry name" value="Pathogen-related_defense"/>
</dbReference>
<dbReference type="PANTHER" id="PTHR31723:SF10">
    <property type="entry name" value="PATHOGEN-RELATED PROTEIN"/>
    <property type="match status" value="1"/>
</dbReference>
<dbReference type="EMBL" id="CH476598">
    <property type="protein sequence ID" value="EAU35603.1"/>
    <property type="molecule type" value="Genomic_DNA"/>
</dbReference>
<dbReference type="PANTHER" id="PTHR31723">
    <property type="entry name" value="PATHOGENESIS-RELATED FAMILY PROTEIN"/>
    <property type="match status" value="1"/>
</dbReference>
<sequence>MSEASELPDFVLDPNAVLKDTEASWRHGAPPSYAKTREFYEKTKTQSHEAGSLPDLVEKLVKNWEIEASFKTSLADWRTIDQKTYTFSLNGGPPQTGDHMLKVGTYNALLTASSYYDPAHNDFETSHKAFKRMMPTFAWEVLEVYSGPPVVVFKWRHWGEMAKDYVGYNDRGEKTTIKAHGGLIDIQGIVIARVNAALQLEKIDVWYDPMEMFRQIAREEKGQNLSGLSADAAGCPFSKSEAS</sequence>
<gene>
    <name evidence="1" type="ORF">ATEG_03801</name>
</gene>
<name>Q0CR83_ASPTN</name>
<dbReference type="GeneID" id="4318716"/>
<protein>
    <recommendedName>
        <fullName evidence="3">Pathogen-related protein</fullName>
    </recommendedName>
</protein>
<dbReference type="RefSeq" id="XP_001212979.1">
    <property type="nucleotide sequence ID" value="XM_001212979.1"/>
</dbReference>
<dbReference type="OrthoDB" id="65445at2759"/>